<evidence type="ECO:0000313" key="7">
    <source>
        <dbReference type="Proteomes" id="UP000321617"/>
    </source>
</evidence>
<keyword evidence="7" id="KW-1185">Reference proteome</keyword>
<dbReference type="GO" id="GO:0016787">
    <property type="term" value="F:hydrolase activity"/>
    <property type="evidence" value="ECO:0007669"/>
    <property type="project" value="UniProtKB-KW"/>
</dbReference>
<dbReference type="Proteomes" id="UP000321617">
    <property type="component" value="Unassembled WGS sequence"/>
</dbReference>
<dbReference type="InterPro" id="IPR001279">
    <property type="entry name" value="Metallo-B-lactamas"/>
</dbReference>
<comment type="caution">
    <text evidence="6">The sequence shown here is derived from an EMBL/GenBank/DDBJ whole genome shotgun (WGS) entry which is preliminary data.</text>
</comment>
<keyword evidence="2" id="KW-0479">Metal-binding</keyword>
<dbReference type="OrthoDB" id="5177904at2"/>
<name>A0A562UY07_9ACTN</name>
<keyword evidence="4" id="KW-0862">Zinc</keyword>
<dbReference type="RefSeq" id="WP_147141057.1">
    <property type="nucleotide sequence ID" value="NZ_BAABIJ010000003.1"/>
</dbReference>
<feature type="domain" description="Metallo-beta-lactamase" evidence="5">
    <location>
        <begin position="58"/>
        <end position="260"/>
    </location>
</feature>
<reference evidence="6 7" key="1">
    <citation type="journal article" date="2013" name="Stand. Genomic Sci.">
        <title>Genomic Encyclopedia of Type Strains, Phase I: The one thousand microbial genomes (KMG-I) project.</title>
        <authorList>
            <person name="Kyrpides N.C."/>
            <person name="Woyke T."/>
            <person name="Eisen J.A."/>
            <person name="Garrity G."/>
            <person name="Lilburn T.G."/>
            <person name="Beck B.J."/>
            <person name="Whitman W.B."/>
            <person name="Hugenholtz P."/>
            <person name="Klenk H.P."/>
        </authorList>
    </citation>
    <scope>NUCLEOTIDE SEQUENCE [LARGE SCALE GENOMIC DNA]</scope>
    <source>
        <strain evidence="6 7">DSM 45044</strain>
    </source>
</reference>
<sequence length="276" mass="30353">MAVSRRIGNTEIFALTDAEGGFFTHRHDAFPAATPEQWRAADRFDPGAVTTEGRWWLQFRCFAVRTAGGVTMIDTGVGPADSPAASWAPVPGRLPEELAEVGISPDDVTRVVMTHLHTDHIGWSVTRRDDRLLPFFPNAEYLLQAAELAAVRELNPHLRHTLIAPLQEAGRLRVVDGDERLSPELRAVATPGHTPGHQSVLVDDGTDLVTITGDLLVHPIQLLYPDVAYSHESDPELARRSRVALLHEAAERHGELATPHLTEPFLRVPEGTLPSR</sequence>
<dbReference type="InterPro" id="IPR051013">
    <property type="entry name" value="MBL_superfamily_lactonases"/>
</dbReference>
<keyword evidence="3" id="KW-0378">Hydrolase</keyword>
<evidence type="ECO:0000259" key="5">
    <source>
        <dbReference type="SMART" id="SM00849"/>
    </source>
</evidence>
<proteinExistence type="inferred from homology"/>
<accession>A0A562UY07</accession>
<dbReference type="SMART" id="SM00849">
    <property type="entry name" value="Lactamase_B"/>
    <property type="match status" value="1"/>
</dbReference>
<evidence type="ECO:0000313" key="6">
    <source>
        <dbReference type="EMBL" id="TWJ10487.1"/>
    </source>
</evidence>
<dbReference type="CDD" id="cd16277">
    <property type="entry name" value="metallo-hydrolase-like_MBL-fold"/>
    <property type="match status" value="1"/>
</dbReference>
<dbReference type="GO" id="GO:0046872">
    <property type="term" value="F:metal ion binding"/>
    <property type="evidence" value="ECO:0007669"/>
    <property type="project" value="UniProtKB-KW"/>
</dbReference>
<gene>
    <name evidence="6" type="ORF">LX16_3904</name>
</gene>
<dbReference type="PANTHER" id="PTHR42978">
    <property type="entry name" value="QUORUM-QUENCHING LACTONASE YTNP-RELATED-RELATED"/>
    <property type="match status" value="1"/>
</dbReference>
<dbReference type="SUPFAM" id="SSF56281">
    <property type="entry name" value="Metallo-hydrolase/oxidoreductase"/>
    <property type="match status" value="1"/>
</dbReference>
<dbReference type="Pfam" id="PF00753">
    <property type="entry name" value="Lactamase_B"/>
    <property type="match status" value="1"/>
</dbReference>
<evidence type="ECO:0000256" key="4">
    <source>
        <dbReference type="ARBA" id="ARBA00022833"/>
    </source>
</evidence>
<evidence type="ECO:0000256" key="2">
    <source>
        <dbReference type="ARBA" id="ARBA00022723"/>
    </source>
</evidence>
<dbReference type="PANTHER" id="PTHR42978:SF6">
    <property type="entry name" value="QUORUM-QUENCHING LACTONASE YTNP-RELATED"/>
    <property type="match status" value="1"/>
</dbReference>
<dbReference type="Gene3D" id="3.60.15.10">
    <property type="entry name" value="Ribonuclease Z/Hydroxyacylglutathione hydrolase-like"/>
    <property type="match status" value="1"/>
</dbReference>
<dbReference type="EMBL" id="VLLL01000007">
    <property type="protein sequence ID" value="TWJ10487.1"/>
    <property type="molecule type" value="Genomic_DNA"/>
</dbReference>
<organism evidence="6 7">
    <name type="scientific">Stackebrandtia albiflava</name>
    <dbReference type="NCBI Taxonomy" id="406432"/>
    <lineage>
        <taxon>Bacteria</taxon>
        <taxon>Bacillati</taxon>
        <taxon>Actinomycetota</taxon>
        <taxon>Actinomycetes</taxon>
        <taxon>Glycomycetales</taxon>
        <taxon>Glycomycetaceae</taxon>
        <taxon>Stackebrandtia</taxon>
    </lineage>
</organism>
<evidence type="ECO:0000256" key="3">
    <source>
        <dbReference type="ARBA" id="ARBA00022801"/>
    </source>
</evidence>
<comment type="similarity">
    <text evidence="1">Belongs to the metallo-beta-lactamase superfamily.</text>
</comment>
<dbReference type="AlphaFoldDB" id="A0A562UY07"/>
<protein>
    <submittedName>
        <fullName evidence="6">Metallo-beta-lactamase superfamily protein</fullName>
    </submittedName>
</protein>
<dbReference type="InterPro" id="IPR036866">
    <property type="entry name" value="RibonucZ/Hydroxyglut_hydro"/>
</dbReference>
<evidence type="ECO:0000256" key="1">
    <source>
        <dbReference type="ARBA" id="ARBA00007749"/>
    </source>
</evidence>